<dbReference type="Proteomes" id="UP000507245">
    <property type="component" value="Unassembled WGS sequence"/>
</dbReference>
<dbReference type="InterPro" id="IPR029069">
    <property type="entry name" value="HotDog_dom_sf"/>
</dbReference>
<evidence type="ECO:0000256" key="4">
    <source>
        <dbReference type="ARBA" id="ARBA00004514"/>
    </source>
</evidence>
<evidence type="ECO:0000256" key="2">
    <source>
        <dbReference type="ARBA" id="ARBA00004173"/>
    </source>
</evidence>
<evidence type="ECO:0000256" key="16">
    <source>
        <dbReference type="ARBA" id="ARBA00067273"/>
    </source>
</evidence>
<evidence type="ECO:0000256" key="7">
    <source>
        <dbReference type="ARBA" id="ARBA00022801"/>
    </source>
</evidence>
<dbReference type="GO" id="GO:0005829">
    <property type="term" value="C:cytosol"/>
    <property type="evidence" value="ECO:0007669"/>
    <property type="project" value="UniProtKB-SubCell"/>
</dbReference>
<evidence type="ECO:0000256" key="1">
    <source>
        <dbReference type="ARBA" id="ARBA00004123"/>
    </source>
</evidence>
<evidence type="ECO:0000313" key="20">
    <source>
        <dbReference type="EMBL" id="CAB4312733.1"/>
    </source>
</evidence>
<keyword evidence="8" id="KW-0007">Acetylation</keyword>
<evidence type="ECO:0000256" key="8">
    <source>
        <dbReference type="ARBA" id="ARBA00022990"/>
    </source>
</evidence>
<proteinExistence type="inferred from homology"/>
<gene>
    <name evidence="20" type="ORF">ORAREDHAP_LOCUS35317</name>
</gene>
<comment type="subcellular location">
    <subcellularLocation>
        <location evidence="3">Cytoplasm</location>
        <location evidence="3">Cytoskeleton</location>
        <location evidence="3">Spindle</location>
    </subcellularLocation>
    <subcellularLocation>
        <location evidence="4">Cytoplasm</location>
        <location evidence="4">Cytosol</location>
    </subcellularLocation>
    <subcellularLocation>
        <location evidence="2">Mitochondrion</location>
    </subcellularLocation>
    <subcellularLocation>
        <location evidence="1">Nucleus</location>
    </subcellularLocation>
</comment>
<organism evidence="20 21">
    <name type="scientific">Prunus armeniaca</name>
    <name type="common">Apricot</name>
    <name type="synonym">Armeniaca vulgaris</name>
    <dbReference type="NCBI Taxonomy" id="36596"/>
    <lineage>
        <taxon>Eukaryota</taxon>
        <taxon>Viridiplantae</taxon>
        <taxon>Streptophyta</taxon>
        <taxon>Embryophyta</taxon>
        <taxon>Tracheophyta</taxon>
        <taxon>Spermatophyta</taxon>
        <taxon>Magnoliopsida</taxon>
        <taxon>eudicotyledons</taxon>
        <taxon>Gunneridae</taxon>
        <taxon>Pentapetalae</taxon>
        <taxon>rosids</taxon>
        <taxon>fabids</taxon>
        <taxon>Rosales</taxon>
        <taxon>Rosaceae</taxon>
        <taxon>Amygdaloideae</taxon>
        <taxon>Amygdaleae</taxon>
        <taxon>Prunus</taxon>
    </lineage>
</organism>
<dbReference type="PANTHER" id="PTHR21660:SF8">
    <property type="entry name" value="OS02G0521700 PROTEIN"/>
    <property type="match status" value="1"/>
</dbReference>
<dbReference type="AlphaFoldDB" id="A0A6J5XJS7"/>
<dbReference type="CDD" id="cd03443">
    <property type="entry name" value="PaaI_thioesterase"/>
    <property type="match status" value="2"/>
</dbReference>
<dbReference type="GO" id="GO:0005739">
    <property type="term" value="C:mitochondrion"/>
    <property type="evidence" value="ECO:0007669"/>
    <property type="project" value="UniProtKB-SubCell"/>
</dbReference>
<evidence type="ECO:0000256" key="15">
    <source>
        <dbReference type="ARBA" id="ARBA00064709"/>
    </source>
</evidence>
<dbReference type="InterPro" id="IPR039298">
    <property type="entry name" value="ACOT13"/>
</dbReference>
<evidence type="ECO:0000313" key="21">
    <source>
        <dbReference type="Proteomes" id="UP000507245"/>
    </source>
</evidence>
<dbReference type="OrthoDB" id="46529at2759"/>
<evidence type="ECO:0000256" key="12">
    <source>
        <dbReference type="ARBA" id="ARBA00023242"/>
    </source>
</evidence>
<protein>
    <recommendedName>
        <fullName evidence="16">Acyl-coenzyme A thioesterase 13</fullName>
    </recommendedName>
    <alternativeName>
        <fullName evidence="17">Hotdog-fold thioesterase superfamily member 2</fullName>
    </alternativeName>
    <alternativeName>
        <fullName evidence="18">Thioesterase superfamily member 2</fullName>
    </alternativeName>
</protein>
<evidence type="ECO:0000256" key="6">
    <source>
        <dbReference type="ARBA" id="ARBA00022490"/>
    </source>
</evidence>
<keyword evidence="10" id="KW-0496">Mitochondrion</keyword>
<evidence type="ECO:0000256" key="13">
    <source>
        <dbReference type="ARBA" id="ARBA00052976"/>
    </source>
</evidence>
<keyword evidence="7" id="KW-0378">Hydrolase</keyword>
<evidence type="ECO:0000256" key="14">
    <source>
        <dbReference type="ARBA" id="ARBA00058205"/>
    </source>
</evidence>
<keyword evidence="21" id="KW-1185">Reference proteome</keyword>
<dbReference type="EMBL" id="CAEKKB010000006">
    <property type="protein sequence ID" value="CAB4312733.1"/>
    <property type="molecule type" value="Genomic_DNA"/>
</dbReference>
<dbReference type="PANTHER" id="PTHR21660">
    <property type="entry name" value="THIOESTERASE SUPERFAMILY MEMBER-RELATED"/>
    <property type="match status" value="1"/>
</dbReference>
<dbReference type="GO" id="GO:0006629">
    <property type="term" value="P:lipid metabolic process"/>
    <property type="evidence" value="ECO:0007669"/>
    <property type="project" value="UniProtKB-KW"/>
</dbReference>
<keyword evidence="12" id="KW-0539">Nucleus</keyword>
<comment type="subunit">
    <text evidence="15">Homotetramer. Interacts with PCTP.</text>
</comment>
<name>A0A6J5XJS7_PRUAR</name>
<dbReference type="GO" id="GO:0047617">
    <property type="term" value="F:fatty acyl-CoA hydrolase activity"/>
    <property type="evidence" value="ECO:0007669"/>
    <property type="project" value="InterPro"/>
</dbReference>
<evidence type="ECO:0000256" key="9">
    <source>
        <dbReference type="ARBA" id="ARBA00023098"/>
    </source>
</evidence>
<accession>A0A6J5XJS7</accession>
<dbReference type="FunFam" id="3.10.129.10:FF:000021">
    <property type="entry name" value="Acyl-coenzyme A thioesterase 13"/>
    <property type="match status" value="2"/>
</dbReference>
<comment type="similarity">
    <text evidence="5">Belongs to the thioesterase PaaI family.</text>
</comment>
<evidence type="ECO:0000256" key="3">
    <source>
        <dbReference type="ARBA" id="ARBA00004186"/>
    </source>
</evidence>
<dbReference type="Gene3D" id="3.10.129.10">
    <property type="entry name" value="Hotdog Thioesterase"/>
    <property type="match status" value="2"/>
</dbReference>
<evidence type="ECO:0000256" key="10">
    <source>
        <dbReference type="ARBA" id="ARBA00023128"/>
    </source>
</evidence>
<comment type="catalytic activity">
    <reaction evidence="13">
        <text>a fatty acyl-CoA + H2O = a fatty acid + CoA + H(+)</text>
        <dbReference type="Rhea" id="RHEA:16781"/>
        <dbReference type="ChEBI" id="CHEBI:15377"/>
        <dbReference type="ChEBI" id="CHEBI:15378"/>
        <dbReference type="ChEBI" id="CHEBI:28868"/>
        <dbReference type="ChEBI" id="CHEBI:57287"/>
        <dbReference type="ChEBI" id="CHEBI:77636"/>
    </reaction>
    <physiologicalReaction direction="left-to-right" evidence="13">
        <dbReference type="Rhea" id="RHEA:16782"/>
    </physiologicalReaction>
</comment>
<sequence length="373" mass="40502">MRKVNKSLELTQDESEAVSQLIIPATRYGESSFYDAFALRGIRLDQVEPGVLVVCSFKVPPRLTDRSGNLANGAIANLVDIVGAAVAYVPGLSMNVSVDISISYMSTAKLHDELEITSRMLGRVGGCSGTIVILRNKTTGEIIAEGRHSLFRSHLGLTPKLDTGRVQVLQANKAFTQLKSRNTRDDVHALYIATLIFQWPERVLREMDPNDEGKMERAKKFLGLSQDESEAVSRLAVPERQAGEGKSFYDTFALAGNRVARVEPGLIVCNFKVPPRLTDRTGKLASGAIANLVDVAGISVDFVEGLPMNVSVDMSISHLSTAKLDDELEIISKRLGQRGGCTGALVLVRNKATGEIIAEGRLSMFRTQASSKL</sequence>
<dbReference type="GO" id="GO:0005634">
    <property type="term" value="C:nucleus"/>
    <property type="evidence" value="ECO:0007669"/>
    <property type="project" value="UniProtKB-SubCell"/>
</dbReference>
<dbReference type="SUPFAM" id="SSF54637">
    <property type="entry name" value="Thioesterase/thiol ester dehydrase-isomerase"/>
    <property type="match status" value="2"/>
</dbReference>
<evidence type="ECO:0000256" key="11">
    <source>
        <dbReference type="ARBA" id="ARBA00023212"/>
    </source>
</evidence>
<feature type="domain" description="Thioesterase" evidence="19">
    <location>
        <begin position="68"/>
        <end position="121"/>
    </location>
</feature>
<evidence type="ECO:0000259" key="19">
    <source>
        <dbReference type="Pfam" id="PF03061"/>
    </source>
</evidence>
<dbReference type="InterPro" id="IPR006683">
    <property type="entry name" value="Thioestr_dom"/>
</dbReference>
<comment type="function">
    <text evidence="14">Catalyzes the hydrolysis of acyl-CoAs into free fatty acids and coenzyme A (CoASH), regulating their respective intracellular levels. Has acyl-CoA thioesterase activity towards medium (C12) and long-chain (C18) fatty acyl-CoA substrates. Can also hydrolyze 3-hydroxyphenylacetyl-CoA and 3,4-dihydroxyphenylacetyl-CoA (in vitro). May play a role in controlling adaptive thermogenesis.</text>
</comment>
<dbReference type="GO" id="GO:0005819">
    <property type="term" value="C:spindle"/>
    <property type="evidence" value="ECO:0007669"/>
    <property type="project" value="UniProtKB-SubCell"/>
</dbReference>
<evidence type="ECO:0000256" key="17">
    <source>
        <dbReference type="ARBA" id="ARBA00081533"/>
    </source>
</evidence>
<reference evidence="21" key="1">
    <citation type="journal article" date="2020" name="Genome Biol.">
        <title>Gamete binning: chromosome-level and haplotype-resolved genome assembly enabled by high-throughput single-cell sequencing of gamete genomes.</title>
        <authorList>
            <person name="Campoy J.A."/>
            <person name="Sun H."/>
            <person name="Goel M."/>
            <person name="Jiao W.-B."/>
            <person name="Folz-Donahue K."/>
            <person name="Wang N."/>
            <person name="Rubio M."/>
            <person name="Liu C."/>
            <person name="Kukat C."/>
            <person name="Ruiz D."/>
            <person name="Huettel B."/>
            <person name="Schneeberger K."/>
        </authorList>
    </citation>
    <scope>NUCLEOTIDE SEQUENCE [LARGE SCALE GENOMIC DNA]</scope>
    <source>
        <strain evidence="21">cv. Rojo Pasion</strain>
    </source>
</reference>
<keyword evidence="11" id="KW-0206">Cytoskeleton</keyword>
<dbReference type="Pfam" id="PF03061">
    <property type="entry name" value="4HBT"/>
    <property type="match status" value="1"/>
</dbReference>
<keyword evidence="6" id="KW-0963">Cytoplasm</keyword>
<keyword evidence="9" id="KW-0443">Lipid metabolism</keyword>
<evidence type="ECO:0000256" key="18">
    <source>
        <dbReference type="ARBA" id="ARBA00083956"/>
    </source>
</evidence>
<evidence type="ECO:0000256" key="5">
    <source>
        <dbReference type="ARBA" id="ARBA00008324"/>
    </source>
</evidence>